<proteinExistence type="predicted"/>
<feature type="transmembrane region" description="Helical" evidence="2">
    <location>
        <begin position="811"/>
        <end position="832"/>
    </location>
</feature>
<comment type="caution">
    <text evidence="5">The sequence shown here is derived from an EMBL/GenBank/DDBJ whole genome shotgun (WGS) entry which is preliminary data.</text>
</comment>
<evidence type="ECO:0000259" key="3">
    <source>
        <dbReference type="Pfam" id="PF07699"/>
    </source>
</evidence>
<dbReference type="Gene3D" id="3.40.190.10">
    <property type="entry name" value="Periplasmic binding protein-like II"/>
    <property type="match status" value="2"/>
</dbReference>
<dbReference type="PANTHER" id="PTHR30570:SF1">
    <property type="entry name" value="PHOSPHATE-BINDING PROTEIN PSTS"/>
    <property type="match status" value="1"/>
</dbReference>
<dbReference type="EMBL" id="CAJNNW010026675">
    <property type="protein sequence ID" value="CAE8686989.1"/>
    <property type="molecule type" value="Genomic_DNA"/>
</dbReference>
<keyword evidence="2" id="KW-0812">Transmembrane</keyword>
<feature type="transmembrane region" description="Helical" evidence="2">
    <location>
        <begin position="745"/>
        <end position="766"/>
    </location>
</feature>
<feature type="transmembrane region" description="Helical" evidence="2">
    <location>
        <begin position="711"/>
        <end position="733"/>
    </location>
</feature>
<evidence type="ECO:0000313" key="6">
    <source>
        <dbReference type="Proteomes" id="UP000626109"/>
    </source>
</evidence>
<dbReference type="InterPro" id="IPR011641">
    <property type="entry name" value="Tyr-kin_ephrin_A/B_rcpt-like"/>
</dbReference>
<dbReference type="AlphaFoldDB" id="A0A813K038"/>
<dbReference type="InterPro" id="IPR050811">
    <property type="entry name" value="Phosphate_ABC_transporter"/>
</dbReference>
<feature type="domain" description="PBP" evidence="4">
    <location>
        <begin position="30"/>
        <end position="364"/>
    </location>
</feature>
<dbReference type="InterPro" id="IPR009030">
    <property type="entry name" value="Growth_fac_rcpt_cys_sf"/>
</dbReference>
<sequence length="846" mass="90839">MAGRMAGAPLDLFLRRVVVACLVRLVGGLPTLRIAGTSTVLPIAEAWQHSTSVSSQYASFLLEGGGSSFGASRVCLPWTDPQRVDVGDMSRGFTSSEAVLLDDGYTYECTQSGNRVTQLEVGVDGLAVVVAALGAAHDCLTDPSMGGLTLAQLRWMFSDWNSSMLESPEHGGVQLSSVAPNDDHDGIKEWSDLSASCEEVPINTYGPGDQSVTQSFFGEVVLCNDCFAKKAGFPAENFPNCDQALVRTLNNYTAAADIENFVVTQRPDNCYMPSADDNKTLLWVMADTGGIAYFSFSYHSQNMVGLTVTPIADDVRRGVQETTDAIVAPSLFSITQGSYAVLRRPLYMIVDNRAWPQAKAFLEYGFTRAGQNQVRQVGFVAVNARKLSKMQQRISQQGNPNAEYVPSIPSSCWNGTELHAVHYTNQFGTAKVNYTCRPCAKGSYKKGSDAVNSCKLCDAGSFATATGQLLCQLCPPGLFSSPGATICTECPVNTAAPMPGQGLCEVCSIGLYTSQAGSTECERCPVGTYGSGHNTSCQQCPPTMTTAFQGAASHHACMCASGFYLQGIAEMGVEAPCSSCPVGMSCALGSDMANYEANSALDIPPGAENSQPHPLLLPGFYSTREQPLSVFKCSVRSSCPGGIPGSCSGELVGFACHHCPQGHYKQGGKCVDCESGAAMLQFTLLAFTSLLTLTLMHIMGNWPMARGSKQVMIAAVWLGMAITLLLTCAVYGTLDIVWVPPLSHFFHALQFLSFDMNFMNMTCMIGSTSIVQMYIFKLLFFPTACFMTCLGSMLCFAMPRCRRFAGLNWPALQNSAGFLMSTIFVSISLMSLQGFRCMQAFRWTGS</sequence>
<evidence type="ECO:0008006" key="7">
    <source>
        <dbReference type="Google" id="ProtNLM"/>
    </source>
</evidence>
<evidence type="ECO:0000256" key="1">
    <source>
        <dbReference type="ARBA" id="ARBA00022729"/>
    </source>
</evidence>
<accession>A0A813K038</accession>
<dbReference type="Pfam" id="PF12849">
    <property type="entry name" value="PBP_like_2"/>
    <property type="match status" value="1"/>
</dbReference>
<reference evidence="5" key="1">
    <citation type="submission" date="2021-02" db="EMBL/GenBank/DDBJ databases">
        <authorList>
            <person name="Dougan E. K."/>
            <person name="Rhodes N."/>
            <person name="Thang M."/>
            <person name="Chan C."/>
        </authorList>
    </citation>
    <scope>NUCLEOTIDE SEQUENCE</scope>
</reference>
<keyword evidence="2" id="KW-1133">Transmembrane helix</keyword>
<dbReference type="SUPFAM" id="SSF53850">
    <property type="entry name" value="Periplasmic binding protein-like II"/>
    <property type="match status" value="1"/>
</dbReference>
<keyword evidence="2" id="KW-0472">Membrane</keyword>
<evidence type="ECO:0000313" key="5">
    <source>
        <dbReference type="EMBL" id="CAE8686989.1"/>
    </source>
</evidence>
<evidence type="ECO:0000256" key="2">
    <source>
        <dbReference type="SAM" id="Phobius"/>
    </source>
</evidence>
<feature type="transmembrane region" description="Helical" evidence="2">
    <location>
        <begin position="678"/>
        <end position="699"/>
    </location>
</feature>
<dbReference type="SMART" id="SM01411">
    <property type="entry name" value="Ephrin_rec_like"/>
    <property type="match status" value="2"/>
</dbReference>
<dbReference type="InterPro" id="IPR024370">
    <property type="entry name" value="PBP_domain"/>
</dbReference>
<dbReference type="Gene3D" id="2.10.50.10">
    <property type="entry name" value="Tumor Necrosis Factor Receptor, subunit A, domain 2"/>
    <property type="match status" value="2"/>
</dbReference>
<feature type="transmembrane region" description="Helical" evidence="2">
    <location>
        <begin position="778"/>
        <end position="799"/>
    </location>
</feature>
<protein>
    <recommendedName>
        <fullName evidence="7">Tyrosine-protein kinase ephrin type A/B receptor-like domain-containing protein</fullName>
    </recommendedName>
</protein>
<dbReference type="PANTHER" id="PTHR30570">
    <property type="entry name" value="PERIPLASMIC PHOSPHATE BINDING COMPONENT OF PHOSPHATE ABC TRANSPORTER"/>
    <property type="match status" value="1"/>
</dbReference>
<feature type="domain" description="Tyrosine-protein kinase ephrin type A/B receptor-like" evidence="3">
    <location>
        <begin position="514"/>
        <end position="557"/>
    </location>
</feature>
<dbReference type="Pfam" id="PF07699">
    <property type="entry name" value="Ephrin_rec_like"/>
    <property type="match status" value="1"/>
</dbReference>
<name>A0A813K038_POLGL</name>
<keyword evidence="1" id="KW-0732">Signal</keyword>
<organism evidence="5 6">
    <name type="scientific">Polarella glacialis</name>
    <name type="common">Dinoflagellate</name>
    <dbReference type="NCBI Taxonomy" id="89957"/>
    <lineage>
        <taxon>Eukaryota</taxon>
        <taxon>Sar</taxon>
        <taxon>Alveolata</taxon>
        <taxon>Dinophyceae</taxon>
        <taxon>Suessiales</taxon>
        <taxon>Suessiaceae</taxon>
        <taxon>Polarella</taxon>
    </lineage>
</organism>
<gene>
    <name evidence="5" type="ORF">PGLA2088_LOCUS25244</name>
</gene>
<dbReference type="Proteomes" id="UP000626109">
    <property type="component" value="Unassembled WGS sequence"/>
</dbReference>
<evidence type="ECO:0000259" key="4">
    <source>
        <dbReference type="Pfam" id="PF12849"/>
    </source>
</evidence>
<dbReference type="SUPFAM" id="SSF57184">
    <property type="entry name" value="Growth factor receptor domain"/>
    <property type="match status" value="1"/>
</dbReference>